<protein>
    <submittedName>
        <fullName evidence="3">Uncharacterized protein</fullName>
    </submittedName>
</protein>
<evidence type="ECO:0000313" key="3">
    <source>
        <dbReference type="RefSeq" id="XP_033456275.1"/>
    </source>
</evidence>
<dbReference type="Proteomes" id="UP000504637">
    <property type="component" value="Unplaced"/>
</dbReference>
<sequence>MRSHQSSRIPSRPSKVTFDSSSSSRLYPLLAVILSTQYDLQHDNTIVRKREAGNGGKVLSGCFEVDRRVRVWVKVVVIDDVRCSAFETSLPPWHAHQFRAAETLLERRLSQKASDSSSGAAMAIALLYSASSHDCAITSNTKSCAWLTSAGRIGDLVQYWTSTLSTIDDRQWVFRTTQVQYHHKFQQRLRHIRQQ</sequence>
<dbReference type="RefSeq" id="XP_033456275.1">
    <property type="nucleotide sequence ID" value="XM_033608914.1"/>
</dbReference>
<reference evidence="3" key="2">
    <citation type="submission" date="2020-04" db="EMBL/GenBank/DDBJ databases">
        <authorList>
            <consortium name="NCBI Genome Project"/>
        </authorList>
    </citation>
    <scope>NUCLEOTIDE SEQUENCE</scope>
    <source>
        <strain evidence="3">CBS 342.82</strain>
    </source>
</reference>
<evidence type="ECO:0000256" key="1">
    <source>
        <dbReference type="SAM" id="MobiDB-lite"/>
    </source>
</evidence>
<reference evidence="3" key="1">
    <citation type="submission" date="2020-01" db="EMBL/GenBank/DDBJ databases">
        <authorList>
            <consortium name="DOE Joint Genome Institute"/>
            <person name="Haridas S."/>
            <person name="Albert R."/>
            <person name="Binder M."/>
            <person name="Bloem J."/>
            <person name="Labutti K."/>
            <person name="Salamov A."/>
            <person name="Andreopoulos B."/>
            <person name="Baker S.E."/>
            <person name="Barry K."/>
            <person name="Bills G."/>
            <person name="Bluhm B.H."/>
            <person name="Cannon C."/>
            <person name="Castanera R."/>
            <person name="Culley D.E."/>
            <person name="Daum C."/>
            <person name="Ezra D."/>
            <person name="Gonzalez J.B."/>
            <person name="Henrissat B."/>
            <person name="Kuo A."/>
            <person name="Liang C."/>
            <person name="Lipzen A."/>
            <person name="Lutzoni F."/>
            <person name="Magnuson J."/>
            <person name="Mondo S."/>
            <person name="Nolan M."/>
            <person name="Ohm R."/>
            <person name="Pangilinan J."/>
            <person name="Park H.-J."/>
            <person name="Ramirez L."/>
            <person name="Alfaro M."/>
            <person name="Sun H."/>
            <person name="Tritt A."/>
            <person name="Yoshinaga Y."/>
            <person name="Zwiers L.-H."/>
            <person name="Turgeon B.G."/>
            <person name="Goodwin S.B."/>
            <person name="Spatafora J.W."/>
            <person name="Crous P.W."/>
            <person name="Grigoriev I.V."/>
        </authorList>
    </citation>
    <scope>NUCLEOTIDE SEQUENCE</scope>
    <source>
        <strain evidence="3">CBS 342.82</strain>
    </source>
</reference>
<dbReference type="GeneID" id="54366715"/>
<feature type="region of interest" description="Disordered" evidence="1">
    <location>
        <begin position="1"/>
        <end position="21"/>
    </location>
</feature>
<accession>A0A6J3LVC4</accession>
<reference evidence="3" key="3">
    <citation type="submission" date="2025-08" db="UniProtKB">
        <authorList>
            <consortium name="RefSeq"/>
        </authorList>
    </citation>
    <scope>IDENTIFICATION</scope>
    <source>
        <strain evidence="3">CBS 342.82</strain>
    </source>
</reference>
<organism evidence="3">
    <name type="scientific">Dissoconium aciculare CBS 342.82</name>
    <dbReference type="NCBI Taxonomy" id="1314786"/>
    <lineage>
        <taxon>Eukaryota</taxon>
        <taxon>Fungi</taxon>
        <taxon>Dikarya</taxon>
        <taxon>Ascomycota</taxon>
        <taxon>Pezizomycotina</taxon>
        <taxon>Dothideomycetes</taxon>
        <taxon>Dothideomycetidae</taxon>
        <taxon>Mycosphaerellales</taxon>
        <taxon>Dissoconiaceae</taxon>
        <taxon>Dissoconium</taxon>
    </lineage>
</organism>
<name>A0A6J3LVC4_9PEZI</name>
<proteinExistence type="predicted"/>
<gene>
    <name evidence="3" type="ORF">K489DRAFT_77740</name>
</gene>
<keyword evidence="2" id="KW-1185">Reference proteome</keyword>
<evidence type="ECO:0000313" key="2">
    <source>
        <dbReference type="Proteomes" id="UP000504637"/>
    </source>
</evidence>
<dbReference type="AlphaFoldDB" id="A0A6J3LVC4"/>